<dbReference type="InterPro" id="IPR051604">
    <property type="entry name" value="Ergot_Alk_Oxidoreductase"/>
</dbReference>
<dbReference type="Gene3D" id="3.90.25.10">
    <property type="entry name" value="UDP-galactose 4-epimerase, domain 1"/>
    <property type="match status" value="1"/>
</dbReference>
<name>A0AAE3QIJ8_9BACT</name>
<dbReference type="AlphaFoldDB" id="A0AAE3QIJ8"/>
<evidence type="ECO:0000313" key="2">
    <source>
        <dbReference type="EMBL" id="MDJ1479997.1"/>
    </source>
</evidence>
<gene>
    <name evidence="2" type="ORF">QNI16_05825</name>
</gene>
<organism evidence="2 3">
    <name type="scientific">Xanthocytophaga flava</name>
    <dbReference type="NCBI Taxonomy" id="3048013"/>
    <lineage>
        <taxon>Bacteria</taxon>
        <taxon>Pseudomonadati</taxon>
        <taxon>Bacteroidota</taxon>
        <taxon>Cytophagia</taxon>
        <taxon>Cytophagales</taxon>
        <taxon>Rhodocytophagaceae</taxon>
        <taxon>Xanthocytophaga</taxon>
    </lineage>
</organism>
<dbReference type="SUPFAM" id="SSF51735">
    <property type="entry name" value="NAD(P)-binding Rossmann-fold domains"/>
    <property type="match status" value="1"/>
</dbReference>
<dbReference type="Proteomes" id="UP001241110">
    <property type="component" value="Unassembled WGS sequence"/>
</dbReference>
<feature type="domain" description="NAD(P)-binding" evidence="1">
    <location>
        <begin position="7"/>
        <end position="199"/>
    </location>
</feature>
<reference evidence="2" key="1">
    <citation type="submission" date="2023-05" db="EMBL/GenBank/DDBJ databases">
        <authorList>
            <person name="Zhang X."/>
        </authorList>
    </citation>
    <scope>NUCLEOTIDE SEQUENCE</scope>
    <source>
        <strain evidence="2">YF14B1</strain>
    </source>
</reference>
<dbReference type="InterPro" id="IPR036291">
    <property type="entry name" value="NAD(P)-bd_dom_sf"/>
</dbReference>
<evidence type="ECO:0000313" key="3">
    <source>
        <dbReference type="Proteomes" id="UP001241110"/>
    </source>
</evidence>
<dbReference type="InterPro" id="IPR016040">
    <property type="entry name" value="NAD(P)-bd_dom"/>
</dbReference>
<accession>A0AAE3QIJ8</accession>
<dbReference type="PANTHER" id="PTHR43162">
    <property type="match status" value="1"/>
</dbReference>
<proteinExistence type="predicted"/>
<dbReference type="PANTHER" id="PTHR43162:SF1">
    <property type="entry name" value="PRESTALK A DIFFERENTIATION PROTEIN A"/>
    <property type="match status" value="1"/>
</dbReference>
<dbReference type="Gene3D" id="3.40.50.720">
    <property type="entry name" value="NAD(P)-binding Rossmann-like Domain"/>
    <property type="match status" value="1"/>
</dbReference>
<dbReference type="RefSeq" id="WP_313976567.1">
    <property type="nucleotide sequence ID" value="NZ_JASJOS010000002.1"/>
</dbReference>
<protein>
    <submittedName>
        <fullName evidence="2">NAD(P)H-binding protein</fullName>
    </submittedName>
</protein>
<evidence type="ECO:0000259" key="1">
    <source>
        <dbReference type="Pfam" id="PF13460"/>
    </source>
</evidence>
<sequence>MNIVVTGSLGYVSQPLTEKLLQKGHSVTVISSNPDKQKKIEALGARAAIGIIDDVDFIISTFTGADAVYCMLAPYGNLADPTNTADEVIKRAETFVTNYKQAIEKSGVKRIVYLSSIGADKATGSGLISVHYHAENTLRALPSDVNVSFIRAAGFYKNMLGYIHTLKHHNSIAASYGGDDRVVWVSNLDIADAVVNELESQETDRKVSYVASEELSCTEAAAILGTAIGKPDLTWQILTDQQQLMALKAHGMNDSIAHNFVEMNASIHNGTFYEDYDRHKLALGKVKLKDFAREFGVIYQQQ</sequence>
<comment type="caution">
    <text evidence="2">The sequence shown here is derived from an EMBL/GenBank/DDBJ whole genome shotgun (WGS) entry which is preliminary data.</text>
</comment>
<dbReference type="EMBL" id="JASJOS010000002">
    <property type="protein sequence ID" value="MDJ1479997.1"/>
    <property type="molecule type" value="Genomic_DNA"/>
</dbReference>
<dbReference type="Pfam" id="PF13460">
    <property type="entry name" value="NAD_binding_10"/>
    <property type="match status" value="1"/>
</dbReference>